<keyword evidence="6 10" id="KW-0560">Oxidoreductase</keyword>
<dbReference type="eggNOG" id="COG1180">
    <property type="taxonomic scope" value="Bacteria"/>
</dbReference>
<dbReference type="GO" id="GO:0016740">
    <property type="term" value="F:transferase activity"/>
    <property type="evidence" value="ECO:0007669"/>
    <property type="project" value="UniProtKB-KW"/>
</dbReference>
<dbReference type="GO" id="GO:0043365">
    <property type="term" value="F:[formate-C-acetyltransferase]-activating enzyme activity"/>
    <property type="evidence" value="ECO:0007669"/>
    <property type="project" value="UniProtKB-EC"/>
</dbReference>
<dbReference type="PROSITE" id="PS51918">
    <property type="entry name" value="RADICAL_SAM"/>
    <property type="match status" value="1"/>
</dbReference>
<comment type="similarity">
    <text evidence="2">Belongs to the organic radical-activating enzymes family.</text>
</comment>
<keyword evidence="7" id="KW-0408">Iron</keyword>
<comment type="cofactor">
    <cofactor evidence="1">
        <name>[4Fe-4S] cluster</name>
        <dbReference type="ChEBI" id="CHEBI:49883"/>
    </cofactor>
</comment>
<dbReference type="CDD" id="cd01335">
    <property type="entry name" value="Radical_SAM"/>
    <property type="match status" value="1"/>
</dbReference>
<keyword evidence="10" id="KW-0808">Transferase</keyword>
<dbReference type="AlphaFoldDB" id="D9SGL1"/>
<dbReference type="InterPro" id="IPR001989">
    <property type="entry name" value="Radical_activat_CS"/>
</dbReference>
<dbReference type="EC" id="1.97.1.4" evidence="10"/>
<evidence type="ECO:0000256" key="1">
    <source>
        <dbReference type="ARBA" id="ARBA00001966"/>
    </source>
</evidence>
<sequence>MNALCGRVFDIKRDCSEDGPGIRTTVFFQGCPLRCLWCQNPEGQARSSRESASYDGSRWYTLEELRYRVLIDRPFFDSTGGGVTVSGGEPAHQMPFVGAFLSSLQREGVDTAIETCGFFNYMHFEKYLLPYLNRIYFDLKIMDEASHQALTGQSNRPILENLLHLKRASEVPVMVRVPLVPDMTATVENLTFIGQFLRNHDIRKVTLLPYNPLWQDKAVRMGKRRHLDAGFMTPEQLADCARQINSVLN</sequence>
<dbReference type="PANTHER" id="PTHR30352">
    <property type="entry name" value="PYRUVATE FORMATE-LYASE-ACTIVATING ENZYME"/>
    <property type="match status" value="1"/>
</dbReference>
<gene>
    <name evidence="10" type="ordered locus">Galf_1642</name>
</gene>
<evidence type="ECO:0000313" key="11">
    <source>
        <dbReference type="Proteomes" id="UP000001235"/>
    </source>
</evidence>
<dbReference type="RefSeq" id="WP_013293597.1">
    <property type="nucleotide sequence ID" value="NC_014394.1"/>
</dbReference>
<name>D9SGL1_GALCS</name>
<evidence type="ECO:0000256" key="5">
    <source>
        <dbReference type="ARBA" id="ARBA00022723"/>
    </source>
</evidence>
<evidence type="ECO:0000256" key="6">
    <source>
        <dbReference type="ARBA" id="ARBA00023002"/>
    </source>
</evidence>
<keyword evidence="8" id="KW-0411">Iron-sulfur</keyword>
<dbReference type="InterPro" id="IPR007197">
    <property type="entry name" value="rSAM"/>
</dbReference>
<keyword evidence="5" id="KW-0479">Metal-binding</keyword>
<dbReference type="KEGG" id="gca:Galf_1642"/>
<dbReference type="Proteomes" id="UP000001235">
    <property type="component" value="Chromosome"/>
</dbReference>
<dbReference type="InterPro" id="IPR012839">
    <property type="entry name" value="Organic_radical_activase"/>
</dbReference>
<evidence type="ECO:0000259" key="9">
    <source>
        <dbReference type="PROSITE" id="PS51918"/>
    </source>
</evidence>
<dbReference type="PIRSF" id="PIRSF000371">
    <property type="entry name" value="PFL_act_enz"/>
    <property type="match status" value="1"/>
</dbReference>
<evidence type="ECO:0000256" key="3">
    <source>
        <dbReference type="ARBA" id="ARBA00022485"/>
    </source>
</evidence>
<proteinExistence type="inferred from homology"/>
<keyword evidence="4" id="KW-0949">S-adenosyl-L-methionine</keyword>
<evidence type="ECO:0000256" key="8">
    <source>
        <dbReference type="ARBA" id="ARBA00023014"/>
    </source>
</evidence>
<dbReference type="InterPro" id="IPR058240">
    <property type="entry name" value="rSAM_sf"/>
</dbReference>
<feature type="domain" description="Radical SAM core" evidence="9">
    <location>
        <begin position="17"/>
        <end position="249"/>
    </location>
</feature>
<protein>
    <submittedName>
        <fullName evidence="10">(Formate-C-acetyltransferase)-activating enzyme</fullName>
        <ecNumber evidence="10">1.97.1.4</ecNumber>
    </submittedName>
</protein>
<evidence type="ECO:0000256" key="7">
    <source>
        <dbReference type="ARBA" id="ARBA00023004"/>
    </source>
</evidence>
<keyword evidence="3" id="KW-0004">4Fe-4S</keyword>
<dbReference type="HOGENOM" id="CLU_058969_0_0_4"/>
<dbReference type="STRING" id="395494.Galf_1642"/>
<keyword evidence="11" id="KW-1185">Reference proteome</keyword>
<dbReference type="PROSITE" id="PS01087">
    <property type="entry name" value="RADICAL_ACTIVATING"/>
    <property type="match status" value="1"/>
</dbReference>
<dbReference type="InterPro" id="IPR013785">
    <property type="entry name" value="Aldolase_TIM"/>
</dbReference>
<dbReference type="OrthoDB" id="9782387at2"/>
<organism evidence="10 11">
    <name type="scientific">Gallionella capsiferriformans (strain ES-2)</name>
    <name type="common">Gallionella ferruginea capsiferriformans (strain ES-2)</name>
    <dbReference type="NCBI Taxonomy" id="395494"/>
    <lineage>
        <taxon>Bacteria</taxon>
        <taxon>Pseudomonadati</taxon>
        <taxon>Pseudomonadota</taxon>
        <taxon>Betaproteobacteria</taxon>
        <taxon>Nitrosomonadales</taxon>
        <taxon>Gallionellaceae</taxon>
        <taxon>Gallionella</taxon>
    </lineage>
</organism>
<dbReference type="GO" id="GO:0051539">
    <property type="term" value="F:4 iron, 4 sulfur cluster binding"/>
    <property type="evidence" value="ECO:0007669"/>
    <property type="project" value="UniProtKB-KW"/>
</dbReference>
<dbReference type="Pfam" id="PF04055">
    <property type="entry name" value="Radical_SAM"/>
    <property type="match status" value="1"/>
</dbReference>
<dbReference type="SFLD" id="SFLDS00029">
    <property type="entry name" value="Radical_SAM"/>
    <property type="match status" value="1"/>
</dbReference>
<accession>D9SGL1</accession>
<dbReference type="GO" id="GO:0046872">
    <property type="term" value="F:metal ion binding"/>
    <property type="evidence" value="ECO:0007669"/>
    <property type="project" value="UniProtKB-KW"/>
</dbReference>
<dbReference type="EMBL" id="CP002159">
    <property type="protein sequence ID" value="ADL55658.1"/>
    <property type="molecule type" value="Genomic_DNA"/>
</dbReference>
<dbReference type="Gene3D" id="3.20.20.70">
    <property type="entry name" value="Aldolase class I"/>
    <property type="match status" value="1"/>
</dbReference>
<dbReference type="SUPFAM" id="SSF102114">
    <property type="entry name" value="Radical SAM enzymes"/>
    <property type="match status" value="1"/>
</dbReference>
<reference evidence="10 11" key="1">
    <citation type="submission" date="2010-08" db="EMBL/GenBank/DDBJ databases">
        <title>Complete sequence of Gallionella capsiferriformans ES-2.</title>
        <authorList>
            <consortium name="US DOE Joint Genome Institute"/>
            <person name="Lucas S."/>
            <person name="Copeland A."/>
            <person name="Lapidus A."/>
            <person name="Cheng J.-F."/>
            <person name="Bruce D."/>
            <person name="Goodwin L."/>
            <person name="Pitluck S."/>
            <person name="Chertkov O."/>
            <person name="Davenport K.W."/>
            <person name="Detter J.C."/>
            <person name="Han C."/>
            <person name="Tapia R."/>
            <person name="Land M."/>
            <person name="Hauser L."/>
            <person name="Chang Y.-J."/>
            <person name="Jeffries C."/>
            <person name="Kyrpides N."/>
            <person name="Ivanova N."/>
            <person name="Mikhailova N."/>
            <person name="Shelobolina E.S."/>
            <person name="Picardal F."/>
            <person name="Roden E."/>
            <person name="Emerson D."/>
            <person name="Woyke T."/>
        </authorList>
    </citation>
    <scope>NUCLEOTIDE SEQUENCE [LARGE SCALE GENOMIC DNA]</scope>
    <source>
        <strain evidence="10 11">ES-2</strain>
    </source>
</reference>
<dbReference type="InterPro" id="IPR034457">
    <property type="entry name" value="Organic_radical-activating"/>
</dbReference>
<evidence type="ECO:0000256" key="4">
    <source>
        <dbReference type="ARBA" id="ARBA00022691"/>
    </source>
</evidence>
<evidence type="ECO:0000313" key="10">
    <source>
        <dbReference type="EMBL" id="ADL55658.1"/>
    </source>
</evidence>
<dbReference type="PANTHER" id="PTHR30352:SF4">
    <property type="entry name" value="PYRUVATE FORMATE-LYASE 2-ACTIVATING ENZYME"/>
    <property type="match status" value="1"/>
</dbReference>
<evidence type="ECO:0000256" key="2">
    <source>
        <dbReference type="ARBA" id="ARBA00009777"/>
    </source>
</evidence>
<dbReference type="SFLD" id="SFLDG01066">
    <property type="entry name" value="organic_radical-activating_enz"/>
    <property type="match status" value="1"/>
</dbReference>